<feature type="signal peptide" evidence="1">
    <location>
        <begin position="1"/>
        <end position="19"/>
    </location>
</feature>
<organism evidence="2 3">
    <name type="scientific">Symbiodinium microadriaticum</name>
    <name type="common">Dinoflagellate</name>
    <name type="synonym">Zooxanthella microadriatica</name>
    <dbReference type="NCBI Taxonomy" id="2951"/>
    <lineage>
        <taxon>Eukaryota</taxon>
        <taxon>Sar</taxon>
        <taxon>Alveolata</taxon>
        <taxon>Dinophyceae</taxon>
        <taxon>Suessiales</taxon>
        <taxon>Symbiodiniaceae</taxon>
        <taxon>Symbiodinium</taxon>
    </lineage>
</organism>
<dbReference type="EMBL" id="LSRX01000289">
    <property type="protein sequence ID" value="OLQ01528.1"/>
    <property type="molecule type" value="Genomic_DNA"/>
</dbReference>
<reference evidence="2 3" key="1">
    <citation type="submission" date="2016-02" db="EMBL/GenBank/DDBJ databases">
        <title>Genome analysis of coral dinoflagellate symbionts highlights evolutionary adaptations to a symbiotic lifestyle.</title>
        <authorList>
            <person name="Aranda M."/>
            <person name="Li Y."/>
            <person name="Liew Y.J."/>
            <person name="Baumgarten S."/>
            <person name="Simakov O."/>
            <person name="Wilson M."/>
            <person name="Piel J."/>
            <person name="Ashoor H."/>
            <person name="Bougouffa S."/>
            <person name="Bajic V.B."/>
            <person name="Ryu T."/>
            <person name="Ravasi T."/>
            <person name="Bayer T."/>
            <person name="Micklem G."/>
            <person name="Kim H."/>
            <person name="Bhak J."/>
            <person name="Lajeunesse T.C."/>
            <person name="Voolstra C.R."/>
        </authorList>
    </citation>
    <scope>NUCLEOTIDE SEQUENCE [LARGE SCALE GENOMIC DNA]</scope>
    <source>
        <strain evidence="2 3">CCMP2467</strain>
    </source>
</reference>
<accession>A0A1Q9E275</accession>
<keyword evidence="1" id="KW-0732">Signal</keyword>
<sequence length="226" mass="23761">MATAAVCAALAAFVAFAAAASHARKVVQKLADVEAAVWYYADKGCSKIGRNIVKNCSSCVASADCAVMSVASDAAMDWEVLDPAVPADFAAAASCEFCAAPAELVFLEIGLLGDSLQMFKACCRHAASHLLLMQDLPAERLARRTDAVMVLDADPGLPSCSMPASVQNPRCQKCTVESGSAARLEATVQFPDGSTSVQRVCWDHAACLCLEMQNGSLKLKAVKRLL</sequence>
<dbReference type="AlphaFoldDB" id="A0A1Q9E275"/>
<feature type="chain" id="PRO_5013203585" evidence="1">
    <location>
        <begin position="20"/>
        <end position="226"/>
    </location>
</feature>
<dbReference type="Proteomes" id="UP000186817">
    <property type="component" value="Unassembled WGS sequence"/>
</dbReference>
<dbReference type="OrthoDB" id="10396577at2759"/>
<protein>
    <submittedName>
        <fullName evidence="2">Uncharacterized protein</fullName>
    </submittedName>
</protein>
<evidence type="ECO:0000313" key="3">
    <source>
        <dbReference type="Proteomes" id="UP000186817"/>
    </source>
</evidence>
<comment type="caution">
    <text evidence="2">The sequence shown here is derived from an EMBL/GenBank/DDBJ whole genome shotgun (WGS) entry which is preliminary data.</text>
</comment>
<evidence type="ECO:0000256" key="1">
    <source>
        <dbReference type="SAM" id="SignalP"/>
    </source>
</evidence>
<name>A0A1Q9E275_SYMMI</name>
<proteinExistence type="predicted"/>
<gene>
    <name evidence="2" type="ORF">AK812_SmicGene15711</name>
</gene>
<evidence type="ECO:0000313" key="2">
    <source>
        <dbReference type="EMBL" id="OLQ01528.1"/>
    </source>
</evidence>
<keyword evidence="3" id="KW-1185">Reference proteome</keyword>